<organism evidence="1 2">
    <name type="scientific">Basidiobolus ranarum</name>
    <dbReference type="NCBI Taxonomy" id="34480"/>
    <lineage>
        <taxon>Eukaryota</taxon>
        <taxon>Fungi</taxon>
        <taxon>Fungi incertae sedis</taxon>
        <taxon>Zoopagomycota</taxon>
        <taxon>Entomophthoromycotina</taxon>
        <taxon>Basidiobolomycetes</taxon>
        <taxon>Basidiobolales</taxon>
        <taxon>Basidiobolaceae</taxon>
        <taxon>Basidiobolus</taxon>
    </lineage>
</organism>
<accession>A0ABR2W4H8</accession>
<reference evidence="1 2" key="1">
    <citation type="submission" date="2023-04" db="EMBL/GenBank/DDBJ databases">
        <title>Genome of Basidiobolus ranarum AG-B5.</title>
        <authorList>
            <person name="Stajich J.E."/>
            <person name="Carter-House D."/>
            <person name="Gryganskyi A."/>
        </authorList>
    </citation>
    <scope>NUCLEOTIDE SEQUENCE [LARGE SCALE GENOMIC DNA]</scope>
    <source>
        <strain evidence="1 2">AG-B5</strain>
    </source>
</reference>
<keyword evidence="2" id="KW-1185">Reference proteome</keyword>
<sequence length="122" mass="13475">MQTPNTTGQPANYDQYYSPSANAQYYSYYYPQQYPAAPGTEYSEAAGTPQYSYQAAPVSSTTTTSATTATVASAWPQGSHQTYEGQQYLYPTDYSQSMYYSNQSYAQYQAPATTTAVYQGQP</sequence>
<evidence type="ECO:0000313" key="2">
    <source>
        <dbReference type="Proteomes" id="UP001479436"/>
    </source>
</evidence>
<dbReference type="Proteomes" id="UP001479436">
    <property type="component" value="Unassembled WGS sequence"/>
</dbReference>
<comment type="caution">
    <text evidence="1">The sequence shown here is derived from an EMBL/GenBank/DDBJ whole genome shotgun (WGS) entry which is preliminary data.</text>
</comment>
<name>A0ABR2W4H8_9FUNG</name>
<feature type="non-terminal residue" evidence="1">
    <location>
        <position position="122"/>
    </location>
</feature>
<dbReference type="EMBL" id="JASJQH010007032">
    <property type="protein sequence ID" value="KAK9719865.1"/>
    <property type="molecule type" value="Genomic_DNA"/>
</dbReference>
<evidence type="ECO:0000313" key="1">
    <source>
        <dbReference type="EMBL" id="KAK9719865.1"/>
    </source>
</evidence>
<proteinExistence type="predicted"/>
<protein>
    <submittedName>
        <fullName evidence="1">Uncharacterized protein</fullName>
    </submittedName>
</protein>
<gene>
    <name evidence="1" type="ORF">K7432_004521</name>
</gene>